<dbReference type="InterPro" id="IPR050832">
    <property type="entry name" value="Bact_Acetyltransf"/>
</dbReference>
<proteinExistence type="predicted"/>
<evidence type="ECO:0000259" key="3">
    <source>
        <dbReference type="PROSITE" id="PS51186"/>
    </source>
</evidence>
<keyword evidence="2" id="KW-0012">Acyltransferase</keyword>
<dbReference type="Gene3D" id="3.40.630.30">
    <property type="match status" value="1"/>
</dbReference>
<dbReference type="Pfam" id="PF13673">
    <property type="entry name" value="Acetyltransf_10"/>
    <property type="match status" value="1"/>
</dbReference>
<name>A0ABT8TDI7_9GAMM</name>
<keyword evidence="1" id="KW-0808">Transferase</keyword>
<feature type="domain" description="N-acetyltransferase" evidence="3">
    <location>
        <begin position="115"/>
        <end position="243"/>
    </location>
</feature>
<dbReference type="PANTHER" id="PTHR43877">
    <property type="entry name" value="AMINOALKYLPHOSPHONATE N-ACETYLTRANSFERASE-RELATED-RELATED"/>
    <property type="match status" value="1"/>
</dbReference>
<dbReference type="SUPFAM" id="SSF55729">
    <property type="entry name" value="Acyl-CoA N-acyltransferases (Nat)"/>
    <property type="match status" value="1"/>
</dbReference>
<dbReference type="Proteomes" id="UP001168380">
    <property type="component" value="Unassembled WGS sequence"/>
</dbReference>
<keyword evidence="5" id="KW-1185">Reference proteome</keyword>
<dbReference type="CDD" id="cd04301">
    <property type="entry name" value="NAT_SF"/>
    <property type="match status" value="1"/>
</dbReference>
<gene>
    <name evidence="4" type="ORF">QWI16_08150</name>
</gene>
<sequence length="243" mass="26817">MSSPDKANLHNLFTYWQALGAETSPGTSPPARQSTHWPRRIWLDLTEQLPEAAWILSAMERMGPGWLFPLWRSDSADGQHLLATLLDAGLGIALEQRAMYAKTTQLYPPPPEPSLDMSTAMSDEEIAIWTRTCAEAFGYPIQIQPIKRLSADPQARIQLARIEGEPAGTVVLYRTGSVLGVHSLGVTPAFRGQGLARRLMHFVIHQAMQSRDTMITLQASGMGLPLYKSLGFSEQFSITSLSL</sequence>
<evidence type="ECO:0000313" key="5">
    <source>
        <dbReference type="Proteomes" id="UP001168380"/>
    </source>
</evidence>
<evidence type="ECO:0000256" key="2">
    <source>
        <dbReference type="ARBA" id="ARBA00023315"/>
    </source>
</evidence>
<dbReference type="RefSeq" id="WP_302712305.1">
    <property type="nucleotide sequence ID" value="NZ_JAULRT010000052.1"/>
</dbReference>
<dbReference type="EMBL" id="JAULRT010000052">
    <property type="protein sequence ID" value="MDO3382145.1"/>
    <property type="molecule type" value="Genomic_DNA"/>
</dbReference>
<comment type="caution">
    <text evidence="4">The sequence shown here is derived from an EMBL/GenBank/DDBJ whole genome shotgun (WGS) entry which is preliminary data.</text>
</comment>
<protein>
    <submittedName>
        <fullName evidence="4">GNAT family N-acetyltransferase</fullName>
    </submittedName>
</protein>
<evidence type="ECO:0000313" key="4">
    <source>
        <dbReference type="EMBL" id="MDO3382145.1"/>
    </source>
</evidence>
<accession>A0ABT8TDI7</accession>
<evidence type="ECO:0000256" key="1">
    <source>
        <dbReference type="ARBA" id="ARBA00022679"/>
    </source>
</evidence>
<organism evidence="4 5">
    <name type="scientific">Gilvimarinus algae</name>
    <dbReference type="NCBI Taxonomy" id="3058037"/>
    <lineage>
        <taxon>Bacteria</taxon>
        <taxon>Pseudomonadati</taxon>
        <taxon>Pseudomonadota</taxon>
        <taxon>Gammaproteobacteria</taxon>
        <taxon>Cellvibrionales</taxon>
        <taxon>Cellvibrionaceae</taxon>
        <taxon>Gilvimarinus</taxon>
    </lineage>
</organism>
<dbReference type="PROSITE" id="PS51186">
    <property type="entry name" value="GNAT"/>
    <property type="match status" value="1"/>
</dbReference>
<dbReference type="InterPro" id="IPR000182">
    <property type="entry name" value="GNAT_dom"/>
</dbReference>
<reference evidence="4" key="1">
    <citation type="submission" date="2023-07" db="EMBL/GenBank/DDBJ databases">
        <title>Gilvimarinus algae sp. nov., isolated from the surface of Kelp.</title>
        <authorList>
            <person name="Sun Y.Y."/>
            <person name="Gong Y."/>
            <person name="Du Z.J."/>
        </authorList>
    </citation>
    <scope>NUCLEOTIDE SEQUENCE</scope>
    <source>
        <strain evidence="4">SDUM040014</strain>
    </source>
</reference>
<dbReference type="InterPro" id="IPR016181">
    <property type="entry name" value="Acyl_CoA_acyltransferase"/>
</dbReference>